<dbReference type="GO" id="GO:0003700">
    <property type="term" value="F:DNA-binding transcription factor activity"/>
    <property type="evidence" value="ECO:0007669"/>
    <property type="project" value="InterPro"/>
</dbReference>
<comment type="caution">
    <text evidence="4">The sequence shown here is derived from an EMBL/GenBank/DDBJ whole genome shotgun (WGS) entry which is preliminary data.</text>
</comment>
<organism evidence="4 5">
    <name type="scientific">Edaphobacter aggregans</name>
    <dbReference type="NCBI Taxonomy" id="570835"/>
    <lineage>
        <taxon>Bacteria</taxon>
        <taxon>Pseudomonadati</taxon>
        <taxon>Acidobacteriota</taxon>
        <taxon>Terriglobia</taxon>
        <taxon>Terriglobales</taxon>
        <taxon>Acidobacteriaceae</taxon>
        <taxon>Edaphobacter</taxon>
    </lineage>
</organism>
<dbReference type="SMART" id="SM00342">
    <property type="entry name" value="HTH_ARAC"/>
    <property type="match status" value="1"/>
</dbReference>
<dbReference type="InterPro" id="IPR029062">
    <property type="entry name" value="Class_I_gatase-like"/>
</dbReference>
<dbReference type="GO" id="GO:0043565">
    <property type="term" value="F:sequence-specific DNA binding"/>
    <property type="evidence" value="ECO:0007669"/>
    <property type="project" value="InterPro"/>
</dbReference>
<dbReference type="EMBL" id="RSDW01000001">
    <property type="protein sequence ID" value="RSL16613.1"/>
    <property type="molecule type" value="Genomic_DNA"/>
</dbReference>
<dbReference type="InterPro" id="IPR018060">
    <property type="entry name" value="HTH_AraC"/>
</dbReference>
<dbReference type="RefSeq" id="WP_125485195.1">
    <property type="nucleotide sequence ID" value="NZ_RSDW01000001.1"/>
</dbReference>
<dbReference type="InterPro" id="IPR009057">
    <property type="entry name" value="Homeodomain-like_sf"/>
</dbReference>
<proteinExistence type="predicted"/>
<keyword evidence="2" id="KW-0804">Transcription</keyword>
<evidence type="ECO:0000256" key="2">
    <source>
        <dbReference type="ARBA" id="ARBA00023163"/>
    </source>
</evidence>
<reference evidence="4 5" key="1">
    <citation type="submission" date="2018-12" db="EMBL/GenBank/DDBJ databases">
        <title>Sequencing of bacterial isolates from soil warming experiment in Harvard Forest, Massachusetts, USA.</title>
        <authorList>
            <person name="Deangelis K."/>
        </authorList>
    </citation>
    <scope>NUCLEOTIDE SEQUENCE [LARGE SCALE GENOMIC DNA]</scope>
    <source>
        <strain evidence="4 5">EB153</strain>
    </source>
</reference>
<dbReference type="SUPFAM" id="SSF46689">
    <property type="entry name" value="Homeodomain-like"/>
    <property type="match status" value="2"/>
</dbReference>
<dbReference type="Pfam" id="PF12833">
    <property type="entry name" value="HTH_18"/>
    <property type="match status" value="1"/>
</dbReference>
<protein>
    <submittedName>
        <fullName evidence="4">AraC family transcriptional regulator with amidase-like domain</fullName>
    </submittedName>
</protein>
<dbReference type="InterPro" id="IPR002818">
    <property type="entry name" value="DJ-1/PfpI"/>
</dbReference>
<dbReference type="CDD" id="cd03137">
    <property type="entry name" value="GATase1_AraC_1"/>
    <property type="match status" value="1"/>
</dbReference>
<accession>A0A428MIP8</accession>
<dbReference type="Gene3D" id="1.10.10.60">
    <property type="entry name" value="Homeodomain-like"/>
    <property type="match status" value="1"/>
</dbReference>
<dbReference type="Proteomes" id="UP000269669">
    <property type="component" value="Unassembled WGS sequence"/>
</dbReference>
<dbReference type="OrthoDB" id="345364at2"/>
<dbReference type="PROSITE" id="PS01124">
    <property type="entry name" value="HTH_ARAC_FAMILY_2"/>
    <property type="match status" value="1"/>
</dbReference>
<evidence type="ECO:0000313" key="5">
    <source>
        <dbReference type="Proteomes" id="UP000269669"/>
    </source>
</evidence>
<evidence type="ECO:0000259" key="3">
    <source>
        <dbReference type="PROSITE" id="PS01124"/>
    </source>
</evidence>
<dbReference type="SUPFAM" id="SSF52317">
    <property type="entry name" value="Class I glutamine amidotransferase-like"/>
    <property type="match status" value="1"/>
</dbReference>
<evidence type="ECO:0000256" key="1">
    <source>
        <dbReference type="ARBA" id="ARBA00023015"/>
    </source>
</evidence>
<dbReference type="PANTHER" id="PTHR43130:SF3">
    <property type="entry name" value="HTH-TYPE TRANSCRIPTIONAL REGULATOR RV1931C"/>
    <property type="match status" value="1"/>
</dbReference>
<sequence length="329" mass="35707">MKRIPVYVVVPPRMLLLDMAGPLEVLRVANRDQSEVRFDVRYVGPSASVVSSVGMTLAEIEPLPETLPGDAMVVLPGDVDYMMMPAGQAAPKRDDAGGAAIVKWLRAHVRPGHKVVSICSGALLAGKAGLLDGYSCTTHHSSCAELAEVAPNARVLENRLYVEDGERYSSAGVTAGVDLMLHIVSQMTDHALAVSIARFLVVYLRRSGSDPQMSPWLEGRNHLHPVVHRAQDAMIADPAKGWTLGALARIAGASSRHLTRLFQEYAGMSISDYKNGLRVALARELISQTNLDMEQVAERAGFGSTRQLRRAWGRLYGTAPRDARSHVVL</sequence>
<evidence type="ECO:0000313" key="4">
    <source>
        <dbReference type="EMBL" id="RSL16613.1"/>
    </source>
</evidence>
<keyword evidence="5" id="KW-1185">Reference proteome</keyword>
<dbReference type="AlphaFoldDB" id="A0A428MIP8"/>
<keyword evidence="1" id="KW-0805">Transcription regulation</keyword>
<dbReference type="PANTHER" id="PTHR43130">
    <property type="entry name" value="ARAC-FAMILY TRANSCRIPTIONAL REGULATOR"/>
    <property type="match status" value="1"/>
</dbReference>
<name>A0A428MIP8_9BACT</name>
<dbReference type="Pfam" id="PF01965">
    <property type="entry name" value="DJ-1_PfpI"/>
    <property type="match status" value="1"/>
</dbReference>
<dbReference type="InterPro" id="IPR052158">
    <property type="entry name" value="INH-QAR"/>
</dbReference>
<dbReference type="Gene3D" id="3.40.50.880">
    <property type="match status" value="1"/>
</dbReference>
<gene>
    <name evidence="4" type="ORF">EDE15_2134</name>
</gene>
<feature type="domain" description="HTH araC/xylS-type" evidence="3">
    <location>
        <begin position="228"/>
        <end position="326"/>
    </location>
</feature>